<dbReference type="Pfam" id="PF18075">
    <property type="entry name" value="FtsX_ECD"/>
    <property type="match status" value="1"/>
</dbReference>
<evidence type="ECO:0000256" key="9">
    <source>
        <dbReference type="ARBA" id="ARBA00022989"/>
    </source>
</evidence>
<dbReference type="GO" id="GO:0051301">
    <property type="term" value="P:cell division"/>
    <property type="evidence" value="ECO:0007669"/>
    <property type="project" value="UniProtKB-KW"/>
</dbReference>
<evidence type="ECO:0000256" key="8">
    <source>
        <dbReference type="ARBA" id="ARBA00022692"/>
    </source>
</evidence>
<evidence type="ECO:0000256" key="11">
    <source>
        <dbReference type="ARBA" id="ARBA00023306"/>
    </source>
</evidence>
<comment type="similarity">
    <text evidence="3 12">Belongs to the ABC-4 integral membrane protein family. FtsX subfamily.</text>
</comment>
<accession>A0A316AH67</accession>
<dbReference type="GO" id="GO:0005886">
    <property type="term" value="C:plasma membrane"/>
    <property type="evidence" value="ECO:0007669"/>
    <property type="project" value="UniProtKB-SubCell"/>
</dbReference>
<protein>
    <recommendedName>
        <fullName evidence="5 12">Cell division protein FtsX</fullName>
    </recommendedName>
</protein>
<evidence type="ECO:0000256" key="3">
    <source>
        <dbReference type="ARBA" id="ARBA00007379"/>
    </source>
</evidence>
<dbReference type="PANTHER" id="PTHR47755">
    <property type="entry name" value="CELL DIVISION PROTEIN FTSX"/>
    <property type="match status" value="1"/>
</dbReference>
<comment type="subunit">
    <text evidence="4">Forms a membrane-associated complex with FtsE.</text>
</comment>
<evidence type="ECO:0000256" key="7">
    <source>
        <dbReference type="ARBA" id="ARBA00022618"/>
    </source>
</evidence>
<dbReference type="Proteomes" id="UP000245469">
    <property type="component" value="Unassembled WGS sequence"/>
</dbReference>
<dbReference type="AlphaFoldDB" id="A0A316AH67"/>
<dbReference type="PANTHER" id="PTHR47755:SF1">
    <property type="entry name" value="CELL DIVISION PROTEIN FTSX"/>
    <property type="match status" value="1"/>
</dbReference>
<evidence type="ECO:0000256" key="6">
    <source>
        <dbReference type="ARBA" id="ARBA00022475"/>
    </source>
</evidence>
<dbReference type="InterPro" id="IPR004513">
    <property type="entry name" value="FtsX"/>
</dbReference>
<gene>
    <name evidence="16" type="ORF">BXY45_101229</name>
</gene>
<dbReference type="NCBIfam" id="NF038346">
    <property type="entry name" value="FtsX_actino"/>
    <property type="match status" value="1"/>
</dbReference>
<sequence>MNVGFLIGEIASGLRRNLAMAISVVLVTFVSLVFVGAGGLLQLQVAQMKDYWYDRVQVSVFLCAKDSEAPTCTSGEVTAAQRDAVLAELQSPTLAPYVESVQFESKADAFKRFQEQFKGTAIADSATEDQLNESYRVKLKDPTKYEVVTQYFAGTPGVEEVQDQRRVLDPFFTVLNVATAVAGGFAVVMIIAAALLIATTIRLSAFSRRRETGIMRLVGASKVVIQLPFLLEGVLASVVGAGLAVGALYAAVRFGVQGWLVEALPLFGYIGTHQVWLVAPVLVGIAVLLAGTASVTTLSRYLRV</sequence>
<dbReference type="Pfam" id="PF02687">
    <property type="entry name" value="FtsX"/>
    <property type="match status" value="1"/>
</dbReference>
<evidence type="ECO:0000259" key="15">
    <source>
        <dbReference type="Pfam" id="PF18075"/>
    </source>
</evidence>
<evidence type="ECO:0000256" key="12">
    <source>
        <dbReference type="PIRNR" id="PIRNR003097"/>
    </source>
</evidence>
<dbReference type="PIRSF" id="PIRSF003097">
    <property type="entry name" value="FtsX"/>
    <property type="match status" value="1"/>
</dbReference>
<feature type="transmembrane region" description="Helical" evidence="13">
    <location>
        <begin position="276"/>
        <end position="298"/>
    </location>
</feature>
<evidence type="ECO:0000256" key="1">
    <source>
        <dbReference type="ARBA" id="ARBA00003552"/>
    </source>
</evidence>
<evidence type="ECO:0000313" key="17">
    <source>
        <dbReference type="Proteomes" id="UP000245469"/>
    </source>
</evidence>
<name>A0A316AH67_9ACTN</name>
<keyword evidence="7 12" id="KW-0132">Cell division</keyword>
<feature type="domain" description="FtsX extracellular" evidence="15">
    <location>
        <begin position="56"/>
        <end position="161"/>
    </location>
</feature>
<comment type="subcellular location">
    <subcellularLocation>
        <location evidence="2">Cell membrane</location>
        <topology evidence="2">Multi-pass membrane protein</topology>
    </subcellularLocation>
</comment>
<feature type="transmembrane region" description="Helical" evidence="13">
    <location>
        <begin position="223"/>
        <end position="256"/>
    </location>
</feature>
<proteinExistence type="inferred from homology"/>
<keyword evidence="9 13" id="KW-1133">Transmembrane helix</keyword>
<reference evidence="16 17" key="1">
    <citation type="submission" date="2018-03" db="EMBL/GenBank/DDBJ databases">
        <title>Genomic Encyclopedia of Archaeal and Bacterial Type Strains, Phase II (KMG-II): from individual species to whole genera.</title>
        <authorList>
            <person name="Goeker M."/>
        </authorList>
    </citation>
    <scope>NUCLEOTIDE SEQUENCE [LARGE SCALE GENOMIC DNA]</scope>
    <source>
        <strain evidence="16 17">DSM 44889</strain>
    </source>
</reference>
<keyword evidence="10 12" id="KW-0472">Membrane</keyword>
<evidence type="ECO:0000256" key="10">
    <source>
        <dbReference type="ARBA" id="ARBA00023136"/>
    </source>
</evidence>
<keyword evidence="8 13" id="KW-0812">Transmembrane</keyword>
<organism evidence="16 17">
    <name type="scientific">Quadrisphaera granulorum</name>
    <dbReference type="NCBI Taxonomy" id="317664"/>
    <lineage>
        <taxon>Bacteria</taxon>
        <taxon>Bacillati</taxon>
        <taxon>Actinomycetota</taxon>
        <taxon>Actinomycetes</taxon>
        <taxon>Kineosporiales</taxon>
        <taxon>Kineosporiaceae</taxon>
        <taxon>Quadrisphaera</taxon>
    </lineage>
</organism>
<evidence type="ECO:0000256" key="4">
    <source>
        <dbReference type="ARBA" id="ARBA00011160"/>
    </source>
</evidence>
<dbReference type="EMBL" id="QGDQ01000001">
    <property type="protein sequence ID" value="PWJ56254.1"/>
    <property type="molecule type" value="Genomic_DNA"/>
</dbReference>
<dbReference type="Gene3D" id="3.30.70.3040">
    <property type="match status" value="1"/>
</dbReference>
<comment type="caution">
    <text evidence="16">The sequence shown here is derived from an EMBL/GenBank/DDBJ whole genome shotgun (WGS) entry which is preliminary data.</text>
</comment>
<keyword evidence="11 12" id="KW-0131">Cell cycle</keyword>
<feature type="transmembrane region" description="Helical" evidence="13">
    <location>
        <begin position="177"/>
        <end position="203"/>
    </location>
</feature>
<evidence type="ECO:0000256" key="13">
    <source>
        <dbReference type="SAM" id="Phobius"/>
    </source>
</evidence>
<evidence type="ECO:0000256" key="5">
    <source>
        <dbReference type="ARBA" id="ARBA00021907"/>
    </source>
</evidence>
<dbReference type="InterPro" id="IPR040690">
    <property type="entry name" value="FtsX_ECD"/>
</dbReference>
<evidence type="ECO:0000313" key="16">
    <source>
        <dbReference type="EMBL" id="PWJ56254.1"/>
    </source>
</evidence>
<evidence type="ECO:0000256" key="2">
    <source>
        <dbReference type="ARBA" id="ARBA00004651"/>
    </source>
</evidence>
<keyword evidence="6 12" id="KW-1003">Cell membrane</keyword>
<dbReference type="OrthoDB" id="9812531at2"/>
<dbReference type="InterPro" id="IPR003838">
    <property type="entry name" value="ABC3_permease_C"/>
</dbReference>
<feature type="domain" description="ABC3 transporter permease C-terminal" evidence="14">
    <location>
        <begin position="185"/>
        <end position="302"/>
    </location>
</feature>
<feature type="transmembrane region" description="Helical" evidence="13">
    <location>
        <begin position="21"/>
        <end position="43"/>
    </location>
</feature>
<keyword evidence="17" id="KW-1185">Reference proteome</keyword>
<dbReference type="InterPro" id="IPR047929">
    <property type="entry name" value="FtsX_actino"/>
</dbReference>
<evidence type="ECO:0000259" key="14">
    <source>
        <dbReference type="Pfam" id="PF02687"/>
    </source>
</evidence>
<comment type="function">
    <text evidence="1">Part of the ABC transporter FtsEX involved in cellular division.</text>
</comment>
<dbReference type="RefSeq" id="WP_109772442.1">
    <property type="nucleotide sequence ID" value="NZ_QGDQ01000001.1"/>
</dbReference>